<gene>
    <name evidence="1" type="ORF">CANVERA_P0497</name>
</gene>
<name>A0A9W4TUP0_9ASCO</name>
<proteinExistence type="predicted"/>
<comment type="caution">
    <text evidence="1">The sequence shown here is derived from an EMBL/GenBank/DDBJ whole genome shotgun (WGS) entry which is preliminary data.</text>
</comment>
<dbReference type="InterPro" id="IPR032675">
    <property type="entry name" value="LRR_dom_sf"/>
</dbReference>
<dbReference type="EMBL" id="CANTUO010000001">
    <property type="protein sequence ID" value="CAI5755979.1"/>
    <property type="molecule type" value="Genomic_DNA"/>
</dbReference>
<protein>
    <submittedName>
        <fullName evidence="1">Uncharacterized protein</fullName>
    </submittedName>
</protein>
<keyword evidence="2" id="KW-1185">Reference proteome</keyword>
<dbReference type="OrthoDB" id="4078956at2759"/>
<dbReference type="SUPFAM" id="SSF52047">
    <property type="entry name" value="RNI-like"/>
    <property type="match status" value="1"/>
</dbReference>
<dbReference type="AlphaFoldDB" id="A0A9W4TUP0"/>
<sequence length="393" mass="46004">MFKQKYNKRKTRTLKRRASLKTEIKRETKREDYIESLSKISNDDFGTNSESYNWLQLTPRLKPKRRYKFAKLKQLCAQELALNADLIDSKILSYIPHDIYKYIWKFILLLEQDSILSYSIFSKLSVPTHSNTNSLKDSVISLYKIPNRHHRIENLFKNLNLKDLVNFLQTFKPYLIFDASRIDNFQYREDYFMLFNLPKLICLNLSGHSFVDDIYINNLCSSIKDGKLPKLTVIKLNNTKITNSGLISLFKSCAYSSLSCIETSLSMETDEYQWSKIEKDQQGTILQKSPLGLKLNRLIKQKSIELDISNINLLDIMIVDDEFTQRDGQIAIESAWKARQKARVVITGGETYLINRDEKIKTTEYPELKLEEKPVQSRKRKKLIKTNAATFFN</sequence>
<evidence type="ECO:0000313" key="1">
    <source>
        <dbReference type="EMBL" id="CAI5755979.1"/>
    </source>
</evidence>
<organism evidence="1 2">
    <name type="scientific">Candida verbasci</name>
    <dbReference type="NCBI Taxonomy" id="1227364"/>
    <lineage>
        <taxon>Eukaryota</taxon>
        <taxon>Fungi</taxon>
        <taxon>Dikarya</taxon>
        <taxon>Ascomycota</taxon>
        <taxon>Saccharomycotina</taxon>
        <taxon>Pichiomycetes</taxon>
        <taxon>Debaryomycetaceae</taxon>
        <taxon>Candida/Lodderomyces clade</taxon>
        <taxon>Candida</taxon>
    </lineage>
</organism>
<dbReference type="Proteomes" id="UP001152885">
    <property type="component" value="Unassembled WGS sequence"/>
</dbReference>
<reference evidence="1" key="1">
    <citation type="submission" date="2022-12" db="EMBL/GenBank/DDBJ databases">
        <authorList>
            <person name="Brejova B."/>
        </authorList>
    </citation>
    <scope>NUCLEOTIDE SEQUENCE</scope>
</reference>
<evidence type="ECO:0000313" key="2">
    <source>
        <dbReference type="Proteomes" id="UP001152885"/>
    </source>
</evidence>
<accession>A0A9W4TUP0</accession>
<dbReference type="Gene3D" id="3.80.10.10">
    <property type="entry name" value="Ribonuclease Inhibitor"/>
    <property type="match status" value="1"/>
</dbReference>